<name>A0AAW2BSL5_9ROSI</name>
<dbReference type="Gene3D" id="3.80.10.10">
    <property type="entry name" value="Ribonuclease Inhibitor"/>
    <property type="match status" value="1"/>
</dbReference>
<keyword evidence="3" id="KW-0611">Plant defense</keyword>
<dbReference type="GO" id="GO:0098542">
    <property type="term" value="P:defense response to other organism"/>
    <property type="evidence" value="ECO:0007669"/>
    <property type="project" value="TreeGrafter"/>
</dbReference>
<dbReference type="InterPro" id="IPR002182">
    <property type="entry name" value="NB-ARC"/>
</dbReference>
<reference evidence="8 9" key="1">
    <citation type="submission" date="2024-01" db="EMBL/GenBank/DDBJ databases">
        <title>A telomere-to-telomere, gap-free genome of sweet tea (Lithocarpus litseifolius).</title>
        <authorList>
            <person name="Zhou J."/>
        </authorList>
    </citation>
    <scope>NUCLEOTIDE SEQUENCE [LARGE SCALE GENOMIC DNA]</scope>
    <source>
        <strain evidence="8">Zhou-2022a</strain>
        <tissue evidence="8">Leaf</tissue>
    </source>
</reference>
<sequence length="770" mass="88598">MAEAVVSGVVTRIGDLLVQEGKFLSGVSTQVELLQIELKLMQGLLKDADARQNESELVRQSGAEIRDLAYDADDIMATHAHTVGSRKGGGGVQKVLERCSCILDEGITVHQVGSKIEDIMTKISNLKTSFQGYGIRESMIKGGGSSSFNERQREQRQTFSHLEHDVVGFDDDLNKLVEFLLKEGEDSRVASICGMGGLGKTTLAKMVYNYRKVKQHFGCRAWLKDAEIVEKLRQVQCEKKCFVILDDIWNIEAWNSLQEAFLVRDRVTKTYMEKFGKEMIGYCGGLPLAITVLGGLFPEDFEIPTKELIRMWMGEGFVSEIQHNRGREDTMDDVGHQYLRELVQRCMVLVGKMGSLGRIKSCRMHDFMRDFCVSKAQEENFLHITNILSLKHHESQNSKVQRLAIYLESDDNYIKGIKFSEYPCLRSLLYLLPRQNNRLQSYSYFKESCFKKFKLVRVLHLENFRKHDCKLPKDIGCLIFLRYFSLKYSNKQKVPSSIGNLRCLETLDLQVFSVLKVPNVFKYMKQLKHLYLPKYYQVCCKLELGNLSYLQTLVNVQPKTIQIPTWFKLNRLRVLKVMNNEWAQDAIQILVSRCPRTEKLHLYQPIKKLPDAHQFSPNLAKLTLSGTKLEEDPMETLEKLPNLKILCFHHAFEKSPDLNNQYNGCGTFNGKNMVCSERGFPLLQSLLLSHLYYLEEWRVEQGAMPSLYCLEIEFCGSLKTIPDGLRFITTLQELKIKRMPKAFIDRLHEGGPDFDKVKHVPSLVFQRCDY</sequence>
<dbReference type="InterPro" id="IPR041118">
    <property type="entry name" value="Rx_N"/>
</dbReference>
<dbReference type="Proteomes" id="UP001459277">
    <property type="component" value="Unassembled WGS sequence"/>
</dbReference>
<evidence type="ECO:0000259" key="4">
    <source>
        <dbReference type="Pfam" id="PF00931"/>
    </source>
</evidence>
<dbReference type="SUPFAM" id="SSF52540">
    <property type="entry name" value="P-loop containing nucleoside triphosphate hydrolases"/>
    <property type="match status" value="1"/>
</dbReference>
<dbReference type="Gene3D" id="3.40.50.300">
    <property type="entry name" value="P-loop containing nucleotide triphosphate hydrolases"/>
    <property type="match status" value="1"/>
</dbReference>
<evidence type="ECO:0000256" key="2">
    <source>
        <dbReference type="ARBA" id="ARBA00022741"/>
    </source>
</evidence>
<dbReference type="Gene3D" id="1.20.5.4130">
    <property type="match status" value="1"/>
</dbReference>
<evidence type="ECO:0000256" key="1">
    <source>
        <dbReference type="ARBA" id="ARBA00022737"/>
    </source>
</evidence>
<accession>A0AAW2BSL5</accession>
<feature type="domain" description="Disease resistance R13L4/SHOC-2-like LRR" evidence="7">
    <location>
        <begin position="450"/>
        <end position="592"/>
    </location>
</feature>
<dbReference type="PANTHER" id="PTHR23155:SF1185">
    <property type="entry name" value="DISEASE RESISTANCE RPP8-LIKE PROTEIN 3-RELATED"/>
    <property type="match status" value="1"/>
</dbReference>
<evidence type="ECO:0000256" key="3">
    <source>
        <dbReference type="ARBA" id="ARBA00022821"/>
    </source>
</evidence>
<dbReference type="InterPro" id="IPR027417">
    <property type="entry name" value="P-loop_NTPase"/>
</dbReference>
<keyword evidence="2" id="KW-0547">Nucleotide-binding</keyword>
<dbReference type="Pfam" id="PF00931">
    <property type="entry name" value="NB-ARC"/>
    <property type="match status" value="1"/>
</dbReference>
<evidence type="ECO:0000313" key="9">
    <source>
        <dbReference type="Proteomes" id="UP001459277"/>
    </source>
</evidence>
<feature type="domain" description="Disease resistance N-terminal" evidence="5">
    <location>
        <begin position="5"/>
        <end position="87"/>
    </location>
</feature>
<dbReference type="Pfam" id="PF23598">
    <property type="entry name" value="LRR_14"/>
    <property type="match status" value="1"/>
</dbReference>
<dbReference type="InterPro" id="IPR055414">
    <property type="entry name" value="LRR_R13L4/SHOC2-like"/>
</dbReference>
<keyword evidence="1" id="KW-0677">Repeat</keyword>
<evidence type="ECO:0000259" key="7">
    <source>
        <dbReference type="Pfam" id="PF23598"/>
    </source>
</evidence>
<feature type="domain" description="Disease resistance protein winged helix" evidence="6">
    <location>
        <begin position="296"/>
        <end position="371"/>
    </location>
</feature>
<dbReference type="Pfam" id="PF23559">
    <property type="entry name" value="WHD_DRP"/>
    <property type="match status" value="1"/>
</dbReference>
<feature type="domain" description="NB-ARC" evidence="4">
    <location>
        <begin position="170"/>
        <end position="226"/>
    </location>
</feature>
<protein>
    <submittedName>
        <fullName evidence="8">Uncharacterized protein</fullName>
    </submittedName>
</protein>
<dbReference type="EMBL" id="JAZDWU010000010">
    <property type="protein sequence ID" value="KAK9987895.1"/>
    <property type="molecule type" value="Genomic_DNA"/>
</dbReference>
<evidence type="ECO:0000313" key="8">
    <source>
        <dbReference type="EMBL" id="KAK9987895.1"/>
    </source>
</evidence>
<dbReference type="InterPro" id="IPR032675">
    <property type="entry name" value="LRR_dom_sf"/>
</dbReference>
<dbReference type="InterPro" id="IPR058922">
    <property type="entry name" value="WHD_DRP"/>
</dbReference>
<dbReference type="FunFam" id="1.10.10.10:FF:000322">
    <property type="entry name" value="Probable disease resistance protein At1g63360"/>
    <property type="match status" value="1"/>
</dbReference>
<dbReference type="CDD" id="cd14798">
    <property type="entry name" value="RX-CC_like"/>
    <property type="match status" value="1"/>
</dbReference>
<dbReference type="SUPFAM" id="SSF52058">
    <property type="entry name" value="L domain-like"/>
    <property type="match status" value="1"/>
</dbReference>
<dbReference type="PANTHER" id="PTHR23155">
    <property type="entry name" value="DISEASE RESISTANCE PROTEIN RP"/>
    <property type="match status" value="1"/>
</dbReference>
<comment type="caution">
    <text evidence="8">The sequence shown here is derived from an EMBL/GenBank/DDBJ whole genome shotgun (WGS) entry which is preliminary data.</text>
</comment>
<dbReference type="AlphaFoldDB" id="A0AAW2BSL5"/>
<evidence type="ECO:0000259" key="6">
    <source>
        <dbReference type="Pfam" id="PF23559"/>
    </source>
</evidence>
<gene>
    <name evidence="8" type="ORF">SO802_028134</name>
</gene>
<dbReference type="PRINTS" id="PR00364">
    <property type="entry name" value="DISEASERSIST"/>
</dbReference>
<dbReference type="GO" id="GO:0043531">
    <property type="term" value="F:ADP binding"/>
    <property type="evidence" value="ECO:0007669"/>
    <property type="project" value="InterPro"/>
</dbReference>
<evidence type="ECO:0000259" key="5">
    <source>
        <dbReference type="Pfam" id="PF18052"/>
    </source>
</evidence>
<keyword evidence="9" id="KW-1185">Reference proteome</keyword>
<organism evidence="8 9">
    <name type="scientific">Lithocarpus litseifolius</name>
    <dbReference type="NCBI Taxonomy" id="425828"/>
    <lineage>
        <taxon>Eukaryota</taxon>
        <taxon>Viridiplantae</taxon>
        <taxon>Streptophyta</taxon>
        <taxon>Embryophyta</taxon>
        <taxon>Tracheophyta</taxon>
        <taxon>Spermatophyta</taxon>
        <taxon>Magnoliopsida</taxon>
        <taxon>eudicotyledons</taxon>
        <taxon>Gunneridae</taxon>
        <taxon>Pentapetalae</taxon>
        <taxon>rosids</taxon>
        <taxon>fabids</taxon>
        <taxon>Fagales</taxon>
        <taxon>Fagaceae</taxon>
        <taxon>Lithocarpus</taxon>
    </lineage>
</organism>
<dbReference type="Pfam" id="PF18052">
    <property type="entry name" value="Rx_N"/>
    <property type="match status" value="1"/>
</dbReference>
<dbReference type="InterPro" id="IPR036388">
    <property type="entry name" value="WH-like_DNA-bd_sf"/>
</dbReference>
<dbReference type="Gene3D" id="1.10.10.10">
    <property type="entry name" value="Winged helix-like DNA-binding domain superfamily/Winged helix DNA-binding domain"/>
    <property type="match status" value="1"/>
</dbReference>
<dbReference type="InterPro" id="IPR044974">
    <property type="entry name" value="Disease_R_plants"/>
</dbReference>
<proteinExistence type="predicted"/>
<dbReference type="InterPro" id="IPR038005">
    <property type="entry name" value="RX-like_CC"/>
</dbReference>